<evidence type="ECO:0000256" key="2">
    <source>
        <dbReference type="ARBA" id="ARBA00022475"/>
    </source>
</evidence>
<evidence type="ECO:0000256" key="9">
    <source>
        <dbReference type="ARBA" id="ARBA00023049"/>
    </source>
</evidence>
<dbReference type="InterPro" id="IPR001915">
    <property type="entry name" value="Peptidase_M48"/>
</dbReference>
<name>A0A2X0ISI8_9ACTN</name>
<evidence type="ECO:0000313" key="14">
    <source>
        <dbReference type="Proteomes" id="UP000248889"/>
    </source>
</evidence>
<dbReference type="PANTHER" id="PTHR43221">
    <property type="entry name" value="PROTEASE HTPX"/>
    <property type="match status" value="1"/>
</dbReference>
<feature type="transmembrane region" description="Helical" evidence="11">
    <location>
        <begin position="83"/>
        <end position="104"/>
    </location>
</feature>
<evidence type="ECO:0000256" key="4">
    <source>
        <dbReference type="ARBA" id="ARBA00022692"/>
    </source>
</evidence>
<dbReference type="Gene3D" id="3.30.2010.10">
    <property type="entry name" value="Metalloproteases ('zincins'), catalytic domain"/>
    <property type="match status" value="1"/>
</dbReference>
<dbReference type="CDD" id="cd07328">
    <property type="entry name" value="M48_Ste24p_like"/>
    <property type="match status" value="1"/>
</dbReference>
<feature type="domain" description="Peptidase M48" evidence="12">
    <location>
        <begin position="153"/>
        <end position="408"/>
    </location>
</feature>
<keyword evidence="8 11" id="KW-1133">Transmembrane helix</keyword>
<dbReference type="EMBL" id="QKYN01000223">
    <property type="protein sequence ID" value="RAG80506.1"/>
    <property type="molecule type" value="Genomic_DNA"/>
</dbReference>
<organism evidence="13 14">
    <name type="scientific">Streptacidiphilus pinicola</name>
    <dbReference type="NCBI Taxonomy" id="2219663"/>
    <lineage>
        <taxon>Bacteria</taxon>
        <taxon>Bacillati</taxon>
        <taxon>Actinomycetota</taxon>
        <taxon>Actinomycetes</taxon>
        <taxon>Kitasatosporales</taxon>
        <taxon>Streptomycetaceae</taxon>
        <taxon>Streptacidiphilus</taxon>
    </lineage>
</organism>
<dbReference type="Pfam" id="PF01435">
    <property type="entry name" value="Peptidase_M48"/>
    <property type="match status" value="1"/>
</dbReference>
<keyword evidence="4 11" id="KW-0812">Transmembrane</keyword>
<reference evidence="13 14" key="1">
    <citation type="submission" date="2018-06" db="EMBL/GenBank/DDBJ databases">
        <title>Streptacidiphilus pinicola sp. nov., isolated from pine grove soil.</title>
        <authorList>
            <person name="Roh S.G."/>
            <person name="Park S."/>
            <person name="Kim M.-K."/>
            <person name="Yun B.-R."/>
            <person name="Park J."/>
            <person name="Kim M.J."/>
            <person name="Kim Y.S."/>
            <person name="Kim S.B."/>
        </authorList>
    </citation>
    <scope>NUCLEOTIDE SEQUENCE [LARGE SCALE GENOMIC DNA]</scope>
    <source>
        <strain evidence="13 14">MMS16-CNU450</strain>
    </source>
</reference>
<evidence type="ECO:0000313" key="13">
    <source>
        <dbReference type="EMBL" id="RAG80506.1"/>
    </source>
</evidence>
<gene>
    <name evidence="13" type="ORF">DN069_37780</name>
</gene>
<evidence type="ECO:0000256" key="11">
    <source>
        <dbReference type="SAM" id="Phobius"/>
    </source>
</evidence>
<dbReference type="OrthoDB" id="7870694at2"/>
<dbReference type="GO" id="GO:0046872">
    <property type="term" value="F:metal ion binding"/>
    <property type="evidence" value="ECO:0007669"/>
    <property type="project" value="UniProtKB-KW"/>
</dbReference>
<evidence type="ECO:0000256" key="6">
    <source>
        <dbReference type="ARBA" id="ARBA00022801"/>
    </source>
</evidence>
<keyword evidence="9" id="KW-0482">Metalloprotease</keyword>
<keyword evidence="6" id="KW-0378">Hydrolase</keyword>
<proteinExistence type="predicted"/>
<comment type="caution">
    <text evidence="13">The sequence shown here is derived from an EMBL/GenBank/DDBJ whole genome shotgun (WGS) entry which is preliminary data.</text>
</comment>
<dbReference type="GO" id="GO:0004222">
    <property type="term" value="F:metalloendopeptidase activity"/>
    <property type="evidence" value="ECO:0007669"/>
    <property type="project" value="InterPro"/>
</dbReference>
<keyword evidence="5" id="KW-0479">Metal-binding</keyword>
<evidence type="ECO:0000256" key="7">
    <source>
        <dbReference type="ARBA" id="ARBA00022833"/>
    </source>
</evidence>
<keyword evidence="2" id="KW-1003">Cell membrane</keyword>
<dbReference type="AlphaFoldDB" id="A0A2X0ISI8"/>
<dbReference type="GO" id="GO:0006508">
    <property type="term" value="P:proteolysis"/>
    <property type="evidence" value="ECO:0007669"/>
    <property type="project" value="UniProtKB-KW"/>
</dbReference>
<protein>
    <submittedName>
        <fullName evidence="13">Peptidase, M48 family protein</fullName>
    </submittedName>
</protein>
<evidence type="ECO:0000256" key="8">
    <source>
        <dbReference type="ARBA" id="ARBA00022989"/>
    </source>
</evidence>
<evidence type="ECO:0000256" key="1">
    <source>
        <dbReference type="ARBA" id="ARBA00001947"/>
    </source>
</evidence>
<keyword evidence="10 11" id="KW-0472">Membrane</keyword>
<dbReference type="Proteomes" id="UP000248889">
    <property type="component" value="Unassembled WGS sequence"/>
</dbReference>
<sequence>MTTPTTSTDTECPECSGSLTSDPRFTVWCPSCHWNALPESSRKSAVTSGSGGVRRRLDQTLEQRLFDEASSGRELRPRRGAGHLAAVLLALPVHLVTVAALVGAVLLMRFGAWTADLAAVALLGVAYLGRPRLGDLARTRKSGHPLSRKAAPQLWALADSVAEQLGTRAPGLILVDARYNASYARVGWRRRVVLRLGLPLWLSLTEQERVALLAHEFGHGVNGDSRRGVWLGAALGSLSEWVRLLRPARGGVRVRGGMEALAALLARGLMSFLSALVELYLRLLDRATRLDSRRAEYLADSYTVRLAGGAGAAGLLEALHLRTAFETVTHQARMAARQARAQARGRAGGEARGQADGPQQPDLWVGLTAYVRSIPAEERARRVIAAELTHDDFDTTHPPTHLRLAFVRGLPASEPAVVLDVAASAAIDAELRPVGRSLEAALLDR</sequence>
<evidence type="ECO:0000256" key="10">
    <source>
        <dbReference type="ARBA" id="ARBA00023136"/>
    </source>
</evidence>
<keyword evidence="3" id="KW-0645">Protease</keyword>
<dbReference type="InterPro" id="IPR050083">
    <property type="entry name" value="HtpX_protease"/>
</dbReference>
<keyword evidence="7" id="KW-0862">Zinc</keyword>
<accession>A0A2X0ISI8</accession>
<dbReference type="PANTHER" id="PTHR43221:SF2">
    <property type="entry name" value="PROTEASE HTPX HOMOLOG"/>
    <property type="match status" value="1"/>
</dbReference>
<evidence type="ECO:0000259" key="12">
    <source>
        <dbReference type="Pfam" id="PF01435"/>
    </source>
</evidence>
<evidence type="ECO:0000256" key="5">
    <source>
        <dbReference type="ARBA" id="ARBA00022723"/>
    </source>
</evidence>
<comment type="cofactor">
    <cofactor evidence="1">
        <name>Zn(2+)</name>
        <dbReference type="ChEBI" id="CHEBI:29105"/>
    </cofactor>
</comment>
<evidence type="ECO:0000256" key="3">
    <source>
        <dbReference type="ARBA" id="ARBA00022670"/>
    </source>
</evidence>
<keyword evidence="14" id="KW-1185">Reference proteome</keyword>